<name>A0A6M4HDJ6_9PROT</name>
<dbReference type="RefSeq" id="WP_171165246.1">
    <property type="nucleotide sequence ID" value="NZ_CP053073.1"/>
</dbReference>
<dbReference type="PROSITE" id="PS50125">
    <property type="entry name" value="GUANYLATE_CYCLASE_2"/>
    <property type="match status" value="1"/>
</dbReference>
<reference evidence="3 4" key="1">
    <citation type="submission" date="2020-04" db="EMBL/GenBank/DDBJ databases">
        <title>Usitatibacter rugosus gen. nov., sp. nov. and Usitatibacter palustris sp. nov., novel members of Usitatibacteraceae fam. nov. within the order Nitrosomonadales isolated from soil.</title>
        <authorList>
            <person name="Huber K.J."/>
            <person name="Neumann-Schaal M."/>
            <person name="Geppert A."/>
            <person name="Luckner M."/>
            <person name="Wanner G."/>
            <person name="Overmann J."/>
        </authorList>
    </citation>
    <scope>NUCLEOTIDE SEQUENCE [LARGE SCALE GENOMIC DNA]</scope>
    <source>
        <strain evidence="3 4">Swamp67</strain>
    </source>
</reference>
<dbReference type="Pfam" id="PF00498">
    <property type="entry name" value="FHA"/>
    <property type="match status" value="1"/>
</dbReference>
<dbReference type="InterPro" id="IPR050697">
    <property type="entry name" value="Adenylyl/Guanylyl_Cyclase_3/4"/>
</dbReference>
<evidence type="ECO:0008006" key="5">
    <source>
        <dbReference type="Google" id="ProtNLM"/>
    </source>
</evidence>
<dbReference type="PANTHER" id="PTHR43081">
    <property type="entry name" value="ADENYLATE CYCLASE, TERMINAL-DIFFERENTIATION SPECIFIC-RELATED"/>
    <property type="match status" value="1"/>
</dbReference>
<dbReference type="InterPro" id="IPR000253">
    <property type="entry name" value="FHA_dom"/>
</dbReference>
<dbReference type="GO" id="GO:0035556">
    <property type="term" value="P:intracellular signal transduction"/>
    <property type="evidence" value="ECO:0007669"/>
    <property type="project" value="InterPro"/>
</dbReference>
<protein>
    <recommendedName>
        <fullName evidence="5">Adenylate cyclase, class 3</fullName>
    </recommendedName>
</protein>
<dbReference type="EMBL" id="CP053073">
    <property type="protein sequence ID" value="QJR16808.1"/>
    <property type="molecule type" value="Genomic_DNA"/>
</dbReference>
<dbReference type="InterPro" id="IPR008984">
    <property type="entry name" value="SMAD_FHA_dom_sf"/>
</dbReference>
<dbReference type="InParanoid" id="A0A6M4HDJ6"/>
<feature type="domain" description="Guanylate cyclase" evidence="2">
    <location>
        <begin position="10"/>
        <end position="123"/>
    </location>
</feature>
<evidence type="ECO:0000259" key="2">
    <source>
        <dbReference type="PROSITE" id="PS50125"/>
    </source>
</evidence>
<organism evidence="3 4">
    <name type="scientific">Usitatibacter palustris</name>
    <dbReference type="NCBI Taxonomy" id="2732487"/>
    <lineage>
        <taxon>Bacteria</taxon>
        <taxon>Pseudomonadati</taxon>
        <taxon>Pseudomonadota</taxon>
        <taxon>Betaproteobacteria</taxon>
        <taxon>Nitrosomonadales</taxon>
        <taxon>Usitatibacteraceae</taxon>
        <taxon>Usitatibacter</taxon>
    </lineage>
</organism>
<dbReference type="PANTHER" id="PTHR43081:SF1">
    <property type="entry name" value="ADENYLATE CYCLASE, TERMINAL-DIFFERENTIATION SPECIFIC"/>
    <property type="match status" value="1"/>
</dbReference>
<dbReference type="CDD" id="cd00060">
    <property type="entry name" value="FHA"/>
    <property type="match status" value="1"/>
</dbReference>
<dbReference type="Gene3D" id="3.30.70.1230">
    <property type="entry name" value="Nucleotide cyclase"/>
    <property type="match status" value="1"/>
</dbReference>
<dbReference type="SMART" id="SM00044">
    <property type="entry name" value="CYCc"/>
    <property type="match status" value="1"/>
</dbReference>
<dbReference type="GO" id="GO:0004016">
    <property type="term" value="F:adenylate cyclase activity"/>
    <property type="evidence" value="ECO:0007669"/>
    <property type="project" value="UniProtKB-ARBA"/>
</dbReference>
<evidence type="ECO:0000313" key="4">
    <source>
        <dbReference type="Proteomes" id="UP000503096"/>
    </source>
</evidence>
<dbReference type="SUPFAM" id="SSF49879">
    <property type="entry name" value="SMAD/FHA domain"/>
    <property type="match status" value="1"/>
</dbReference>
<dbReference type="Pfam" id="PF00211">
    <property type="entry name" value="Guanylate_cyc"/>
    <property type="match status" value="1"/>
</dbReference>
<evidence type="ECO:0000259" key="1">
    <source>
        <dbReference type="PROSITE" id="PS50006"/>
    </source>
</evidence>
<dbReference type="KEGG" id="upl:DSM104440_03644"/>
<sequence>MQDQEQARGCVLFADVSGSTKLYEAVGDSAAHAAIDMCVKLFASITLKHQGRVIKTIGDEVMSVFSQGTDAARAAVEMQTDLSELAPVGNVRMGVRIGLHFGPIVEREGDIFGDTVNLASRLTEMAARNQIITSLETVNLLEPLLKMDCRRLYSIPVKGKAEEVSICEVLWSGTDDETTLATRTTARTSSAAVLRLVYGEKTIRLPLDCRSLVLGRDATADLVIPDRMASRAHCEVEQRQNKFIVIDRSANGTWITVDGEPPVILRREEAMLRGKGSITLGHSLDGATEIVQYHCE</sequence>
<dbReference type="Gene3D" id="2.60.200.20">
    <property type="match status" value="1"/>
</dbReference>
<dbReference type="AlphaFoldDB" id="A0A6M4HDJ6"/>
<accession>A0A6M4HDJ6</accession>
<keyword evidence="4" id="KW-1185">Reference proteome</keyword>
<dbReference type="InterPro" id="IPR029787">
    <property type="entry name" value="Nucleotide_cyclase"/>
</dbReference>
<proteinExistence type="predicted"/>
<gene>
    <name evidence="3" type="ORF">DSM104440_03644</name>
</gene>
<evidence type="ECO:0000313" key="3">
    <source>
        <dbReference type="EMBL" id="QJR16808.1"/>
    </source>
</evidence>
<feature type="domain" description="FHA" evidence="1">
    <location>
        <begin position="212"/>
        <end position="256"/>
    </location>
</feature>
<dbReference type="GO" id="GO:0009190">
    <property type="term" value="P:cyclic nucleotide biosynthetic process"/>
    <property type="evidence" value="ECO:0007669"/>
    <property type="project" value="InterPro"/>
</dbReference>
<dbReference type="InterPro" id="IPR001054">
    <property type="entry name" value="A/G_cyclase"/>
</dbReference>
<dbReference type="CDD" id="cd07302">
    <property type="entry name" value="CHD"/>
    <property type="match status" value="1"/>
</dbReference>
<dbReference type="Proteomes" id="UP000503096">
    <property type="component" value="Chromosome"/>
</dbReference>
<dbReference type="SUPFAM" id="SSF55073">
    <property type="entry name" value="Nucleotide cyclase"/>
    <property type="match status" value="1"/>
</dbReference>
<dbReference type="SMART" id="SM00240">
    <property type="entry name" value="FHA"/>
    <property type="match status" value="1"/>
</dbReference>
<dbReference type="PROSITE" id="PS50006">
    <property type="entry name" value="FHA_DOMAIN"/>
    <property type="match status" value="1"/>
</dbReference>